<dbReference type="EMBL" id="JAUSVB010000005">
    <property type="protein sequence ID" value="MDQ0374987.1"/>
    <property type="molecule type" value="Genomic_DNA"/>
</dbReference>
<proteinExistence type="predicted"/>
<dbReference type="Proteomes" id="UP001239626">
    <property type="component" value="Unassembled WGS sequence"/>
</dbReference>
<reference evidence="1 2" key="1">
    <citation type="submission" date="2023-07" db="EMBL/GenBank/DDBJ databases">
        <title>Sorghum-associated microbial communities from plants grown in Nebraska, USA.</title>
        <authorList>
            <person name="Schachtman D."/>
        </authorList>
    </citation>
    <scope>NUCLEOTIDE SEQUENCE [LARGE SCALE GENOMIC DNA]</scope>
    <source>
        <strain evidence="1 2">BE332</strain>
    </source>
</reference>
<dbReference type="InterPro" id="IPR019587">
    <property type="entry name" value="Polyketide_cyclase/dehydratase"/>
</dbReference>
<name>A0ABU0EID9_9CELL</name>
<comment type="caution">
    <text evidence="1">The sequence shown here is derived from an EMBL/GenBank/DDBJ whole genome shotgun (WGS) entry which is preliminary data.</text>
</comment>
<keyword evidence="2" id="KW-1185">Reference proteome</keyword>
<evidence type="ECO:0000313" key="1">
    <source>
        <dbReference type="EMBL" id="MDQ0374987.1"/>
    </source>
</evidence>
<accession>A0ABU0EID9</accession>
<dbReference type="Gene3D" id="3.30.530.20">
    <property type="match status" value="1"/>
</dbReference>
<evidence type="ECO:0000313" key="2">
    <source>
        <dbReference type="Proteomes" id="UP001239626"/>
    </source>
</evidence>
<protein>
    <submittedName>
        <fullName evidence="1">Uncharacterized protein YndB with AHSA1/START domain</fullName>
    </submittedName>
</protein>
<sequence>MGYRTSTDVYFLDAPPERVWELVADPTVIEELVAHGVTFEPAPDGPVSTGDTWVEVHGPECNDDRVPWKVVEARPPQIVRLHGWQSAMRQESTFELTPHDGGTILRTRLTLTPTLRGRSKERPLTWLLFAVWILGWMVAREPDLVKQNLPARLHAVDEPLSS</sequence>
<gene>
    <name evidence="1" type="ORF">J2X26_003317</name>
</gene>
<dbReference type="CDD" id="cd07812">
    <property type="entry name" value="SRPBCC"/>
    <property type="match status" value="1"/>
</dbReference>
<dbReference type="InterPro" id="IPR023393">
    <property type="entry name" value="START-like_dom_sf"/>
</dbReference>
<dbReference type="RefSeq" id="WP_307493804.1">
    <property type="nucleotide sequence ID" value="NZ_JAUSVB010000005.1"/>
</dbReference>
<dbReference type="Pfam" id="PF10604">
    <property type="entry name" value="Polyketide_cyc2"/>
    <property type="match status" value="1"/>
</dbReference>
<organism evidence="1 2">
    <name type="scientific">Cellulomonas humilata</name>
    <dbReference type="NCBI Taxonomy" id="144055"/>
    <lineage>
        <taxon>Bacteria</taxon>
        <taxon>Bacillati</taxon>
        <taxon>Actinomycetota</taxon>
        <taxon>Actinomycetes</taxon>
        <taxon>Micrococcales</taxon>
        <taxon>Cellulomonadaceae</taxon>
        <taxon>Cellulomonas</taxon>
    </lineage>
</organism>
<dbReference type="SUPFAM" id="SSF55961">
    <property type="entry name" value="Bet v1-like"/>
    <property type="match status" value="1"/>
</dbReference>